<dbReference type="GO" id="GO:0005886">
    <property type="term" value="C:plasma membrane"/>
    <property type="evidence" value="ECO:0007669"/>
    <property type="project" value="TreeGrafter"/>
</dbReference>
<dbReference type="SUPFAM" id="SSF81321">
    <property type="entry name" value="Family A G protein-coupled receptor-like"/>
    <property type="match status" value="1"/>
</dbReference>
<proteinExistence type="predicted"/>
<organism evidence="10 11">
    <name type="scientific">Patella caerulea</name>
    <name type="common">Rayed Mediterranean limpet</name>
    <dbReference type="NCBI Taxonomy" id="87958"/>
    <lineage>
        <taxon>Eukaryota</taxon>
        <taxon>Metazoa</taxon>
        <taxon>Spiralia</taxon>
        <taxon>Lophotrochozoa</taxon>
        <taxon>Mollusca</taxon>
        <taxon>Gastropoda</taxon>
        <taxon>Patellogastropoda</taxon>
        <taxon>Patelloidea</taxon>
        <taxon>Patellidae</taxon>
        <taxon>Patella</taxon>
    </lineage>
</organism>
<dbReference type="PANTHER" id="PTHR24243:SF230">
    <property type="entry name" value="G-PROTEIN COUPLED RECEPTORS FAMILY 1 PROFILE DOMAIN-CONTAINING PROTEIN"/>
    <property type="match status" value="1"/>
</dbReference>
<comment type="subcellular location">
    <subcellularLocation>
        <location evidence="1">Membrane</location>
        <topology evidence="1">Multi-pass membrane protein</topology>
    </subcellularLocation>
</comment>
<feature type="transmembrane region" description="Helical" evidence="8">
    <location>
        <begin position="134"/>
        <end position="151"/>
    </location>
</feature>
<dbReference type="PROSITE" id="PS00237">
    <property type="entry name" value="G_PROTEIN_RECEP_F1_1"/>
    <property type="match status" value="1"/>
</dbReference>
<dbReference type="EMBL" id="JAZGQO010000007">
    <property type="protein sequence ID" value="KAK6182359.1"/>
    <property type="molecule type" value="Genomic_DNA"/>
</dbReference>
<dbReference type="InterPro" id="IPR017452">
    <property type="entry name" value="GPCR_Rhodpsn_7TM"/>
</dbReference>
<dbReference type="Gene3D" id="1.20.1070.10">
    <property type="entry name" value="Rhodopsin 7-helix transmembrane proteins"/>
    <property type="match status" value="1"/>
</dbReference>
<evidence type="ECO:0000256" key="3">
    <source>
        <dbReference type="ARBA" id="ARBA00022989"/>
    </source>
</evidence>
<dbReference type="Proteomes" id="UP001347796">
    <property type="component" value="Unassembled WGS sequence"/>
</dbReference>
<feature type="transmembrane region" description="Helical" evidence="8">
    <location>
        <begin position="20"/>
        <end position="43"/>
    </location>
</feature>
<feature type="transmembrane region" description="Helical" evidence="8">
    <location>
        <begin position="190"/>
        <end position="210"/>
    </location>
</feature>
<keyword evidence="3 8" id="KW-1133">Transmembrane helix</keyword>
<evidence type="ECO:0000256" key="8">
    <source>
        <dbReference type="SAM" id="Phobius"/>
    </source>
</evidence>
<keyword evidence="5 8" id="KW-0472">Membrane</keyword>
<dbReference type="Pfam" id="PF00001">
    <property type="entry name" value="7tm_1"/>
    <property type="match status" value="1"/>
</dbReference>
<evidence type="ECO:0000259" key="9">
    <source>
        <dbReference type="PROSITE" id="PS50262"/>
    </source>
</evidence>
<gene>
    <name evidence="10" type="ORF">SNE40_010067</name>
</gene>
<reference evidence="10 11" key="1">
    <citation type="submission" date="2024-01" db="EMBL/GenBank/DDBJ databases">
        <title>The genome of the rayed Mediterranean limpet Patella caerulea (Linnaeus, 1758).</title>
        <authorList>
            <person name="Anh-Thu Weber A."/>
            <person name="Halstead-Nussloch G."/>
        </authorList>
    </citation>
    <scope>NUCLEOTIDE SEQUENCE [LARGE SCALE GENOMIC DNA]</scope>
    <source>
        <strain evidence="10">AATW-2023a</strain>
        <tissue evidence="10">Whole specimen</tissue>
    </source>
</reference>
<feature type="transmembrane region" description="Helical" evidence="8">
    <location>
        <begin position="103"/>
        <end position="122"/>
    </location>
</feature>
<evidence type="ECO:0000313" key="11">
    <source>
        <dbReference type="Proteomes" id="UP001347796"/>
    </source>
</evidence>
<dbReference type="InterPro" id="IPR000276">
    <property type="entry name" value="GPCR_Rhodpsn"/>
</dbReference>
<dbReference type="AlphaFoldDB" id="A0AAN8JZZ5"/>
<dbReference type="GO" id="GO:0004930">
    <property type="term" value="F:G protein-coupled receptor activity"/>
    <property type="evidence" value="ECO:0007669"/>
    <property type="project" value="UniProtKB-KW"/>
</dbReference>
<keyword evidence="2 8" id="KW-0812">Transmembrane</keyword>
<feature type="transmembrane region" description="Helical" evidence="8">
    <location>
        <begin position="279"/>
        <end position="304"/>
    </location>
</feature>
<comment type="caution">
    <text evidence="10">The sequence shown here is derived from an EMBL/GenBank/DDBJ whole genome shotgun (WGS) entry which is preliminary data.</text>
</comment>
<sequence length="337" mass="37689">MNNFSGVPDRDGQPKSMYLYLAAVDIVALAGLVGNIFLFFLMFRATLKHVSFSVYLVYLAVVQSIVLLQTSMEDTLDHGFNVLNQFMEPICRPWLQLSDTTRFASTWLVLALTLDRCIALFVTKYKAALCTRKVSHAVCIVTIAVCFALSLPGNVAPRINHDNSSVYNDDGDYVDSCPNDLLVYKFVTAGIFHTLVPVSICCILDIAILIQLKRVVLKIDVDPEDSQAVLSANQAVKVKRCLVALCCLAVLTLVPIAIVESIESFSSNETAVDNAGEAWRFFNIVLLVNYGQNFYIIMAMSLYMRCLFEQMICRDKARYKQQEELVMILSPNDNAFL</sequence>
<evidence type="ECO:0000256" key="2">
    <source>
        <dbReference type="ARBA" id="ARBA00022692"/>
    </source>
</evidence>
<feature type="domain" description="G-protein coupled receptors family 1 profile" evidence="9">
    <location>
        <begin position="34"/>
        <end position="297"/>
    </location>
</feature>
<keyword evidence="11" id="KW-1185">Reference proteome</keyword>
<feature type="transmembrane region" description="Helical" evidence="8">
    <location>
        <begin position="55"/>
        <end position="72"/>
    </location>
</feature>
<keyword evidence="6" id="KW-0675">Receptor</keyword>
<protein>
    <recommendedName>
        <fullName evidence="9">G-protein coupled receptors family 1 profile domain-containing protein</fullName>
    </recommendedName>
</protein>
<name>A0AAN8JZZ5_PATCE</name>
<dbReference type="PROSITE" id="PS50262">
    <property type="entry name" value="G_PROTEIN_RECEP_F1_2"/>
    <property type="match status" value="1"/>
</dbReference>
<evidence type="ECO:0000256" key="4">
    <source>
        <dbReference type="ARBA" id="ARBA00023040"/>
    </source>
</evidence>
<keyword evidence="7" id="KW-0807">Transducer</keyword>
<evidence type="ECO:0000313" key="10">
    <source>
        <dbReference type="EMBL" id="KAK6182359.1"/>
    </source>
</evidence>
<feature type="transmembrane region" description="Helical" evidence="8">
    <location>
        <begin position="241"/>
        <end position="259"/>
    </location>
</feature>
<accession>A0AAN8JZZ5</accession>
<dbReference type="PANTHER" id="PTHR24243">
    <property type="entry name" value="G-PROTEIN COUPLED RECEPTOR"/>
    <property type="match status" value="1"/>
</dbReference>
<evidence type="ECO:0000256" key="6">
    <source>
        <dbReference type="ARBA" id="ARBA00023170"/>
    </source>
</evidence>
<evidence type="ECO:0000256" key="7">
    <source>
        <dbReference type="ARBA" id="ARBA00023224"/>
    </source>
</evidence>
<keyword evidence="4" id="KW-0297">G-protein coupled receptor</keyword>
<evidence type="ECO:0000256" key="1">
    <source>
        <dbReference type="ARBA" id="ARBA00004141"/>
    </source>
</evidence>
<evidence type="ECO:0000256" key="5">
    <source>
        <dbReference type="ARBA" id="ARBA00023136"/>
    </source>
</evidence>